<feature type="compositionally biased region" description="Basic and acidic residues" evidence="1">
    <location>
        <begin position="127"/>
        <end position="139"/>
    </location>
</feature>
<proteinExistence type="predicted"/>
<sequence length="299" mass="32181">MARRAAEQTQPKFAPGSIASGLVMMATINEVAGWRSGLAWNRRNWRRAHLRHGEQRQRGGWERERARGRPIPDGSVGGSSAGRGRTPPHQVDGAESSAIRSTPGAVVLGGSPRALRHRSCARRPARTRGDRRGPPDDARQWLEGAAVPARAGGGCWGAMCAWRRRGRDATPTRSNSSGVTAKRHHASTARAHGRAERERGRHRRVCGCARGRRDSLRDASRVGGGRGVHAGAPPTRRPRPPSMPRHVPCARAAPGARGGVRPAAGARTEFGGQSRAGGGHMWGQCARSELVTRRMFQSL</sequence>
<feature type="region of interest" description="Disordered" evidence="1">
    <location>
        <begin position="51"/>
        <end position="139"/>
    </location>
</feature>
<evidence type="ECO:0000313" key="2">
    <source>
        <dbReference type="EMBL" id="PUZ51990.1"/>
    </source>
</evidence>
<reference evidence="2 3" key="1">
    <citation type="submission" date="2018-04" db="EMBL/GenBank/DDBJ databases">
        <title>WGS assembly of Panicum hallii var. hallii HAL2.</title>
        <authorList>
            <person name="Lovell J."/>
            <person name="Jenkins J."/>
            <person name="Lowry D."/>
            <person name="Mamidi S."/>
            <person name="Sreedasyam A."/>
            <person name="Weng X."/>
            <person name="Barry K."/>
            <person name="Bonette J."/>
            <person name="Campitelli B."/>
            <person name="Daum C."/>
            <person name="Gordon S."/>
            <person name="Gould B."/>
            <person name="Lipzen A."/>
            <person name="MacQueen A."/>
            <person name="Palacio-Mejia J."/>
            <person name="Plott C."/>
            <person name="Shakirov E."/>
            <person name="Shu S."/>
            <person name="Yoshinaga Y."/>
            <person name="Zane M."/>
            <person name="Rokhsar D."/>
            <person name="Grimwood J."/>
            <person name="Schmutz J."/>
            <person name="Juenger T."/>
        </authorList>
    </citation>
    <scope>NUCLEOTIDE SEQUENCE [LARGE SCALE GENOMIC DNA]</scope>
    <source>
        <strain evidence="3">cv. HAL2</strain>
    </source>
</reference>
<accession>A0A2T7D8Q4</accession>
<feature type="compositionally biased region" description="Basic and acidic residues" evidence="1">
    <location>
        <begin position="51"/>
        <end position="67"/>
    </location>
</feature>
<name>A0A2T7D8Q4_9POAL</name>
<dbReference type="Proteomes" id="UP000244336">
    <property type="component" value="Chromosome 6"/>
</dbReference>
<evidence type="ECO:0000256" key="1">
    <source>
        <dbReference type="SAM" id="MobiDB-lite"/>
    </source>
</evidence>
<keyword evidence="3" id="KW-1185">Reference proteome</keyword>
<dbReference type="EMBL" id="CM009754">
    <property type="protein sequence ID" value="PUZ51990.1"/>
    <property type="molecule type" value="Genomic_DNA"/>
</dbReference>
<evidence type="ECO:0000313" key="3">
    <source>
        <dbReference type="Proteomes" id="UP000244336"/>
    </source>
</evidence>
<feature type="compositionally biased region" description="Basic residues" evidence="1">
    <location>
        <begin position="114"/>
        <end position="126"/>
    </location>
</feature>
<dbReference type="Gramene" id="PUZ51990">
    <property type="protein sequence ID" value="PUZ51990"/>
    <property type="gene ID" value="GQ55_6G234600"/>
</dbReference>
<gene>
    <name evidence="2" type="ORF">GQ55_6G234600</name>
</gene>
<protein>
    <submittedName>
        <fullName evidence="2">Uncharacterized protein</fullName>
    </submittedName>
</protein>
<feature type="region of interest" description="Disordered" evidence="1">
    <location>
        <begin position="167"/>
        <end position="202"/>
    </location>
</feature>
<dbReference type="AlphaFoldDB" id="A0A2T7D8Q4"/>
<feature type="region of interest" description="Disordered" evidence="1">
    <location>
        <begin position="214"/>
        <end position="246"/>
    </location>
</feature>
<organism evidence="2 3">
    <name type="scientific">Panicum hallii var. hallii</name>
    <dbReference type="NCBI Taxonomy" id="1504633"/>
    <lineage>
        <taxon>Eukaryota</taxon>
        <taxon>Viridiplantae</taxon>
        <taxon>Streptophyta</taxon>
        <taxon>Embryophyta</taxon>
        <taxon>Tracheophyta</taxon>
        <taxon>Spermatophyta</taxon>
        <taxon>Magnoliopsida</taxon>
        <taxon>Liliopsida</taxon>
        <taxon>Poales</taxon>
        <taxon>Poaceae</taxon>
        <taxon>PACMAD clade</taxon>
        <taxon>Panicoideae</taxon>
        <taxon>Panicodae</taxon>
        <taxon>Paniceae</taxon>
        <taxon>Panicinae</taxon>
        <taxon>Panicum</taxon>
        <taxon>Panicum sect. Panicum</taxon>
    </lineage>
</organism>